<dbReference type="GO" id="GO:0009626">
    <property type="term" value="P:plant-type hypersensitive response"/>
    <property type="evidence" value="ECO:0007669"/>
    <property type="project" value="UniProtKB-ARBA"/>
</dbReference>
<comment type="similarity">
    <text evidence="1">Belongs to the disease resistance NB-LRR family.</text>
</comment>
<sequence>MAGVGAGTGAMSSLLGKLTTLLSDEYTLLKSVRKEIAFLERELRSMHALLETLAEMHKLDPLEKDWKDNLRELSYDIEDCIDRFTHRLGNGDAKRGFVKRTVHRLKTLWKRHDIATEIQELKARVMEESKRRARYEFDNRNPRKPVVEIDPRLATFHDEAKNLVAINGPVNQVIAWLAEESMELKVVPIVGCAGLGKTTLAMEVYRKIGGDYQYRASVSVSRILHLEKLLKDVLSQIHKDEFSKCQTERWGKEQIIRAISQILTGKRYLIVIDDVWREEDWKIIKASFPGNHNGSRIIATTRITNVAKSCCSNSGGQLYQMAHLNSVDSERLLLKRIFGPDNACPPHLKDISAKILKKCGGLPLAIITLASLLANKPPTKDEWERLQDSIGIDSSQNDSLKAMRDILLLSYWDLPQHLKTCLLYLCIYPEDHSIECEELKWKWIAEGFIDKQWGNLDQEAENYLNELANRSMLQLVDTNYDSSIKYCQVHDMVLDLIISLSDEENFATVLNGRVCNSLPSKIRRLSMHSNGQQHKVAIHATARSKLHARSLHVFGEFKQITPLVNFLSLRVLDIREGYSSNSCCFWLEKNQIKNIGSLSQLRYLRLDSSKLTELPEEVGMLRYLETLDLRHCNSHSFTVRPSTMVRLRKLVRLLVHERLMLHSDMFRRMDALEVVSAVSNVDNPMKFAEELGNLTNLRKIYMPCSVALLQAKNGGYAEAFVEILVSSLNELGKYNLKYLHISGSVGENMFRDTCCAFPHLQDLEICTLIERIPKGMASLNNIVRLLIKVRLFDEEDLRLLMGMPSLTHLELTLYHRIGVRKKHTIGSNGFKLLKVLHYEIALSPGTGISFAPGALPALRSLHLSWTARDVMSRHCNGANLGIEHLAGLAQLHVETNCRCATLGEVLAVEASIGKAIALHPNRRTLQAHVRRLGASYIYKDVKERDMESHEDTTGDSDEEYGNSEIDMSDSPPPSTSRLLQEDQVTWREKHLSNSAILRVCKWPDE</sequence>
<dbReference type="Gene3D" id="3.80.10.10">
    <property type="entry name" value="Ribonuclease Inhibitor"/>
    <property type="match status" value="1"/>
</dbReference>
<feature type="domain" description="NB-ARC" evidence="9">
    <location>
        <begin position="169"/>
        <end position="313"/>
    </location>
</feature>
<dbReference type="PANTHER" id="PTHR23155">
    <property type="entry name" value="DISEASE RESISTANCE PROTEIN RP"/>
    <property type="match status" value="1"/>
</dbReference>
<dbReference type="Pfam" id="PF00931">
    <property type="entry name" value="NB-ARC"/>
    <property type="match status" value="1"/>
</dbReference>
<dbReference type="InterPro" id="IPR027417">
    <property type="entry name" value="P-loop_NTPase"/>
</dbReference>
<dbReference type="Gramene" id="PAN41163">
    <property type="protein sequence ID" value="PAN41163"/>
    <property type="gene ID" value="PAHAL_8G021800"/>
</dbReference>
<feature type="coiled-coil region" evidence="7">
    <location>
        <begin position="29"/>
        <end position="56"/>
    </location>
</feature>
<keyword evidence="3" id="KW-0677">Repeat</keyword>
<feature type="compositionally biased region" description="Basic and acidic residues" evidence="8">
    <location>
        <begin position="943"/>
        <end position="952"/>
    </location>
</feature>
<dbReference type="SUPFAM" id="SSF52058">
    <property type="entry name" value="L domain-like"/>
    <property type="match status" value="1"/>
</dbReference>
<dbReference type="Pfam" id="PF18052">
    <property type="entry name" value="Rx_N"/>
    <property type="match status" value="1"/>
</dbReference>
<feature type="domain" description="Disease resistance N-terminal" evidence="10">
    <location>
        <begin position="10"/>
        <end position="99"/>
    </location>
</feature>
<dbReference type="Proteomes" id="UP000243499">
    <property type="component" value="Chromosome 8"/>
</dbReference>
<reference evidence="13" key="1">
    <citation type="submission" date="2018-04" db="EMBL/GenBank/DDBJ databases">
        <title>WGS assembly of Panicum hallii.</title>
        <authorList>
            <person name="Lovell J."/>
            <person name="Jenkins J."/>
            <person name="Lowry D."/>
            <person name="Mamidi S."/>
            <person name="Sreedasyam A."/>
            <person name="Weng X."/>
            <person name="Barry K."/>
            <person name="Bonette J."/>
            <person name="Campitelli B."/>
            <person name="Daum C."/>
            <person name="Gordon S."/>
            <person name="Gould B."/>
            <person name="Lipzen A."/>
            <person name="Macqueen A."/>
            <person name="Palacio-Mejia J."/>
            <person name="Plott C."/>
            <person name="Shakirov E."/>
            <person name="Shu S."/>
            <person name="Yoshinaga Y."/>
            <person name="Zane M."/>
            <person name="Rokhsar D."/>
            <person name="Grimwood J."/>
            <person name="Schmutz J."/>
            <person name="Juenger T."/>
        </authorList>
    </citation>
    <scope>NUCLEOTIDE SEQUENCE [LARGE SCALE GENOMIC DNA]</scope>
    <source>
        <strain evidence="13">FIL2</strain>
    </source>
</reference>
<evidence type="ECO:0000256" key="7">
    <source>
        <dbReference type="SAM" id="Coils"/>
    </source>
</evidence>
<gene>
    <name evidence="13" type="ORF">PAHAL_8G021800</name>
</gene>
<dbReference type="PANTHER" id="PTHR23155:SF1167">
    <property type="entry name" value="OS08G0412100 PROTEIN"/>
    <property type="match status" value="1"/>
</dbReference>
<keyword evidence="6 7" id="KW-0175">Coiled coil</keyword>
<accession>A0A2S3IC84</accession>
<evidence type="ECO:0000259" key="11">
    <source>
        <dbReference type="Pfam" id="PF23559"/>
    </source>
</evidence>
<keyword evidence="4" id="KW-0547">Nucleotide-binding</keyword>
<protein>
    <recommendedName>
        <fullName evidence="14">AAA+ ATPase domain-containing protein</fullName>
    </recommendedName>
</protein>
<evidence type="ECO:0000256" key="5">
    <source>
        <dbReference type="ARBA" id="ARBA00022821"/>
    </source>
</evidence>
<dbReference type="FunFam" id="3.40.50.300:FF:001091">
    <property type="entry name" value="Probable disease resistance protein At1g61300"/>
    <property type="match status" value="1"/>
</dbReference>
<dbReference type="InterPro" id="IPR032675">
    <property type="entry name" value="LRR_dom_sf"/>
</dbReference>
<evidence type="ECO:0000256" key="3">
    <source>
        <dbReference type="ARBA" id="ARBA00022737"/>
    </source>
</evidence>
<dbReference type="InterPro" id="IPR002182">
    <property type="entry name" value="NB-ARC"/>
</dbReference>
<evidence type="ECO:0000256" key="2">
    <source>
        <dbReference type="ARBA" id="ARBA00022614"/>
    </source>
</evidence>
<dbReference type="InterPro" id="IPR044974">
    <property type="entry name" value="Disease_R_plants"/>
</dbReference>
<dbReference type="InterPro" id="IPR041118">
    <property type="entry name" value="Rx_N"/>
</dbReference>
<evidence type="ECO:0000256" key="1">
    <source>
        <dbReference type="ARBA" id="ARBA00008894"/>
    </source>
</evidence>
<dbReference type="GO" id="GO:0042742">
    <property type="term" value="P:defense response to bacterium"/>
    <property type="evidence" value="ECO:0007669"/>
    <property type="project" value="UniProtKB-ARBA"/>
</dbReference>
<feature type="domain" description="Disease resistance protein winged helix" evidence="11">
    <location>
        <begin position="427"/>
        <end position="497"/>
    </location>
</feature>
<dbReference type="Pfam" id="PF23559">
    <property type="entry name" value="WHD_DRP"/>
    <property type="match status" value="1"/>
</dbReference>
<dbReference type="SUPFAM" id="SSF52540">
    <property type="entry name" value="P-loop containing nucleoside triphosphate hydrolases"/>
    <property type="match status" value="1"/>
</dbReference>
<dbReference type="Pfam" id="PF23598">
    <property type="entry name" value="LRR_14"/>
    <property type="match status" value="1"/>
</dbReference>
<evidence type="ECO:0000256" key="4">
    <source>
        <dbReference type="ARBA" id="ARBA00022741"/>
    </source>
</evidence>
<dbReference type="EMBL" id="CM008053">
    <property type="protein sequence ID" value="PAN41163.1"/>
    <property type="molecule type" value="Genomic_DNA"/>
</dbReference>
<dbReference type="InterPro" id="IPR042197">
    <property type="entry name" value="Apaf_helical"/>
</dbReference>
<keyword evidence="5" id="KW-0611">Plant defense</keyword>
<dbReference type="InterPro" id="IPR036388">
    <property type="entry name" value="WH-like_DNA-bd_sf"/>
</dbReference>
<evidence type="ECO:0008006" key="14">
    <source>
        <dbReference type="Google" id="ProtNLM"/>
    </source>
</evidence>
<organism evidence="13">
    <name type="scientific">Panicum hallii</name>
    <dbReference type="NCBI Taxonomy" id="206008"/>
    <lineage>
        <taxon>Eukaryota</taxon>
        <taxon>Viridiplantae</taxon>
        <taxon>Streptophyta</taxon>
        <taxon>Embryophyta</taxon>
        <taxon>Tracheophyta</taxon>
        <taxon>Spermatophyta</taxon>
        <taxon>Magnoliopsida</taxon>
        <taxon>Liliopsida</taxon>
        <taxon>Poales</taxon>
        <taxon>Poaceae</taxon>
        <taxon>PACMAD clade</taxon>
        <taxon>Panicoideae</taxon>
        <taxon>Panicodae</taxon>
        <taxon>Paniceae</taxon>
        <taxon>Panicinae</taxon>
        <taxon>Panicum</taxon>
        <taxon>Panicum sect. Panicum</taxon>
    </lineage>
</organism>
<feature type="domain" description="Disease resistance R13L4/SHOC-2-like LRR" evidence="12">
    <location>
        <begin position="547"/>
        <end position="925"/>
    </location>
</feature>
<evidence type="ECO:0000313" key="13">
    <source>
        <dbReference type="EMBL" id="PAN41163.1"/>
    </source>
</evidence>
<dbReference type="InterPro" id="IPR055414">
    <property type="entry name" value="LRR_R13L4/SHOC2-like"/>
</dbReference>
<dbReference type="Gene3D" id="1.10.8.430">
    <property type="entry name" value="Helical domain of apoptotic protease-activating factors"/>
    <property type="match status" value="1"/>
</dbReference>
<dbReference type="InterPro" id="IPR058922">
    <property type="entry name" value="WHD_DRP"/>
</dbReference>
<dbReference type="FunFam" id="1.10.10.10:FF:000322">
    <property type="entry name" value="Probable disease resistance protein At1g63360"/>
    <property type="match status" value="1"/>
</dbReference>
<evidence type="ECO:0000259" key="12">
    <source>
        <dbReference type="Pfam" id="PF23598"/>
    </source>
</evidence>
<evidence type="ECO:0000256" key="8">
    <source>
        <dbReference type="SAM" id="MobiDB-lite"/>
    </source>
</evidence>
<dbReference type="AlphaFoldDB" id="A0A2S3IC84"/>
<proteinExistence type="inferred from homology"/>
<dbReference type="Gene3D" id="3.40.50.300">
    <property type="entry name" value="P-loop containing nucleotide triphosphate hydrolases"/>
    <property type="match status" value="1"/>
</dbReference>
<evidence type="ECO:0000259" key="9">
    <source>
        <dbReference type="Pfam" id="PF00931"/>
    </source>
</evidence>
<name>A0A2S3IC84_9POAL</name>
<keyword evidence="2" id="KW-0433">Leucine-rich repeat</keyword>
<dbReference type="Gene3D" id="1.10.10.10">
    <property type="entry name" value="Winged helix-like DNA-binding domain superfamily/Winged helix DNA-binding domain"/>
    <property type="match status" value="1"/>
</dbReference>
<dbReference type="InterPro" id="IPR038005">
    <property type="entry name" value="RX-like_CC"/>
</dbReference>
<evidence type="ECO:0000256" key="6">
    <source>
        <dbReference type="ARBA" id="ARBA00023054"/>
    </source>
</evidence>
<dbReference type="GO" id="GO:0043531">
    <property type="term" value="F:ADP binding"/>
    <property type="evidence" value="ECO:0007669"/>
    <property type="project" value="InterPro"/>
</dbReference>
<feature type="region of interest" description="Disordered" evidence="8">
    <location>
        <begin position="943"/>
        <end position="980"/>
    </location>
</feature>
<dbReference type="GO" id="GO:0002758">
    <property type="term" value="P:innate immune response-activating signaling pathway"/>
    <property type="evidence" value="ECO:0007669"/>
    <property type="project" value="UniProtKB-ARBA"/>
</dbReference>
<dbReference type="Gene3D" id="1.20.5.4130">
    <property type="match status" value="1"/>
</dbReference>
<evidence type="ECO:0000259" key="10">
    <source>
        <dbReference type="Pfam" id="PF18052"/>
    </source>
</evidence>
<dbReference type="CDD" id="cd14798">
    <property type="entry name" value="RX-CC_like"/>
    <property type="match status" value="1"/>
</dbReference>
<dbReference type="PRINTS" id="PR00364">
    <property type="entry name" value="DISEASERSIST"/>
</dbReference>